<dbReference type="InterPro" id="IPR028055">
    <property type="entry name" value="YidC/Oxa/ALB_C"/>
</dbReference>
<evidence type="ECO:0000256" key="10">
    <source>
        <dbReference type="ARBA" id="ARBA00023186"/>
    </source>
</evidence>
<evidence type="ECO:0000256" key="1">
    <source>
        <dbReference type="ARBA" id="ARBA00004651"/>
    </source>
</evidence>
<feature type="compositionally biased region" description="Basic residues" evidence="17">
    <location>
        <begin position="349"/>
        <end position="360"/>
    </location>
</feature>
<protein>
    <recommendedName>
        <fullName evidence="3">Membrane protein insertase YidC</fullName>
    </recommendedName>
    <alternativeName>
        <fullName evidence="15">Foldase YidC</fullName>
    </alternativeName>
    <alternativeName>
        <fullName evidence="14">Membrane integrase YidC</fullName>
    </alternativeName>
    <alternativeName>
        <fullName evidence="13">Membrane protein YidC</fullName>
    </alternativeName>
</protein>
<feature type="transmembrane region" description="Helical" evidence="18">
    <location>
        <begin position="174"/>
        <end position="194"/>
    </location>
</feature>
<dbReference type="OrthoDB" id="9780552at2"/>
<keyword evidence="4" id="KW-0813">Transport</keyword>
<keyword evidence="5" id="KW-1003">Cell membrane</keyword>
<keyword evidence="6 16" id="KW-0812">Transmembrane</keyword>
<feature type="transmembrane region" description="Helical" evidence="18">
    <location>
        <begin position="37"/>
        <end position="59"/>
    </location>
</feature>
<comment type="similarity">
    <text evidence="2">Belongs to the OXA1/ALB3/YidC family. Type 1 subfamily.</text>
</comment>
<evidence type="ECO:0000256" key="4">
    <source>
        <dbReference type="ARBA" id="ARBA00022448"/>
    </source>
</evidence>
<evidence type="ECO:0000256" key="17">
    <source>
        <dbReference type="SAM" id="MobiDB-lite"/>
    </source>
</evidence>
<keyword evidence="9 18" id="KW-0472">Membrane</keyword>
<gene>
    <name evidence="20" type="primary">yidC</name>
    <name evidence="20" type="ORF">ET996_04880</name>
</gene>
<evidence type="ECO:0000256" key="12">
    <source>
        <dbReference type="ARBA" id="ARBA00026028"/>
    </source>
</evidence>
<comment type="subunit">
    <text evidence="12">Interacts with the Sec translocase complex via SecD. Specifically interacts with transmembrane segments of nascent integral membrane proteins during membrane integration.</text>
</comment>
<dbReference type="GO" id="GO:0005886">
    <property type="term" value="C:plasma membrane"/>
    <property type="evidence" value="ECO:0007669"/>
    <property type="project" value="UniProtKB-SubCell"/>
</dbReference>
<evidence type="ECO:0000256" key="3">
    <source>
        <dbReference type="ARBA" id="ARBA00015325"/>
    </source>
</evidence>
<evidence type="ECO:0000256" key="5">
    <source>
        <dbReference type="ARBA" id="ARBA00022475"/>
    </source>
</evidence>
<dbReference type="GO" id="GO:0051205">
    <property type="term" value="P:protein insertion into membrane"/>
    <property type="evidence" value="ECO:0007669"/>
    <property type="project" value="TreeGrafter"/>
</dbReference>
<dbReference type="PANTHER" id="PTHR12428:SF65">
    <property type="entry name" value="CYTOCHROME C OXIDASE ASSEMBLY PROTEIN COX18, MITOCHONDRIAL"/>
    <property type="match status" value="1"/>
</dbReference>
<dbReference type="PANTHER" id="PTHR12428">
    <property type="entry name" value="OXA1"/>
    <property type="match status" value="1"/>
</dbReference>
<evidence type="ECO:0000256" key="14">
    <source>
        <dbReference type="ARBA" id="ARBA00033245"/>
    </source>
</evidence>
<evidence type="ECO:0000256" key="6">
    <source>
        <dbReference type="ARBA" id="ARBA00022692"/>
    </source>
</evidence>
<dbReference type="Proteomes" id="UP000291933">
    <property type="component" value="Unassembled WGS sequence"/>
</dbReference>
<keyword evidence="21" id="KW-1185">Reference proteome</keyword>
<dbReference type="GO" id="GO:0032977">
    <property type="term" value="F:membrane insertase activity"/>
    <property type="evidence" value="ECO:0007669"/>
    <property type="project" value="InterPro"/>
</dbReference>
<feature type="compositionally biased region" description="Low complexity" evidence="17">
    <location>
        <begin position="308"/>
        <end position="330"/>
    </location>
</feature>
<proteinExistence type="inferred from homology"/>
<feature type="transmembrane region" description="Helical" evidence="18">
    <location>
        <begin position="12"/>
        <end position="31"/>
    </location>
</feature>
<keyword evidence="8 18" id="KW-1133">Transmembrane helix</keyword>
<feature type="transmembrane region" description="Helical" evidence="18">
    <location>
        <begin position="215"/>
        <end position="240"/>
    </location>
</feature>
<evidence type="ECO:0000256" key="7">
    <source>
        <dbReference type="ARBA" id="ARBA00022927"/>
    </source>
</evidence>
<evidence type="ECO:0000256" key="9">
    <source>
        <dbReference type="ARBA" id="ARBA00023136"/>
    </source>
</evidence>
<reference evidence="20 21" key="1">
    <citation type="submission" date="2019-01" db="EMBL/GenBank/DDBJ databases">
        <title>Lactibacter flavus gen. nov., sp. nov., a novel bacterium of the family Propionibacteriaceae isolated from raw milk and dairy products.</title>
        <authorList>
            <person name="Huptas C."/>
            <person name="Wenning M."/>
            <person name="Breitenwieser F."/>
            <person name="Doll E."/>
            <person name="Von Neubeck M."/>
            <person name="Busse H.-J."/>
            <person name="Scherer S."/>
        </authorList>
    </citation>
    <scope>NUCLEOTIDE SEQUENCE [LARGE SCALE GENOMIC DNA]</scope>
    <source>
        <strain evidence="20 21">DSM 22130</strain>
    </source>
</reference>
<dbReference type="InterPro" id="IPR001708">
    <property type="entry name" value="YidC/ALB3/OXA1/COX18"/>
</dbReference>
<dbReference type="GO" id="GO:0015031">
    <property type="term" value="P:protein transport"/>
    <property type="evidence" value="ECO:0007669"/>
    <property type="project" value="UniProtKB-KW"/>
</dbReference>
<evidence type="ECO:0000256" key="8">
    <source>
        <dbReference type="ARBA" id="ARBA00022989"/>
    </source>
</evidence>
<accession>A0A4Q9KM23</accession>
<dbReference type="InterPro" id="IPR047196">
    <property type="entry name" value="YidC_ALB_C"/>
</dbReference>
<feature type="domain" description="Membrane insertase YidC/Oxa/ALB C-terminal" evidence="19">
    <location>
        <begin position="39"/>
        <end position="252"/>
    </location>
</feature>
<dbReference type="RefSeq" id="WP_131171541.1">
    <property type="nucleotide sequence ID" value="NZ_FXTL01000004.1"/>
</dbReference>
<keyword evidence="10" id="KW-0143">Chaperone</keyword>
<evidence type="ECO:0000313" key="20">
    <source>
        <dbReference type="EMBL" id="TBT95548.1"/>
    </source>
</evidence>
<dbReference type="NCBIfam" id="NF002350">
    <property type="entry name" value="PRK01315.1"/>
    <property type="match status" value="1"/>
</dbReference>
<dbReference type="CDD" id="cd20070">
    <property type="entry name" value="5TM_YidC_Alb3"/>
    <property type="match status" value="1"/>
</dbReference>
<evidence type="ECO:0000256" key="13">
    <source>
        <dbReference type="ARBA" id="ARBA00031538"/>
    </source>
</evidence>
<comment type="subcellular location">
    <subcellularLocation>
        <location evidence="1">Cell membrane</location>
        <topology evidence="1">Multi-pass membrane protein</topology>
    </subcellularLocation>
    <subcellularLocation>
        <location evidence="16">Membrane</location>
        <topology evidence="16">Multi-pass membrane protein</topology>
    </subcellularLocation>
</comment>
<organism evidence="20 21">
    <name type="scientific">Propioniciclava tarda</name>
    <dbReference type="NCBI Taxonomy" id="433330"/>
    <lineage>
        <taxon>Bacteria</taxon>
        <taxon>Bacillati</taxon>
        <taxon>Actinomycetota</taxon>
        <taxon>Actinomycetes</taxon>
        <taxon>Propionibacteriales</taxon>
        <taxon>Propionibacteriaceae</taxon>
        <taxon>Propioniciclava</taxon>
    </lineage>
</organism>
<feature type="transmembrane region" description="Helical" evidence="18">
    <location>
        <begin position="104"/>
        <end position="125"/>
    </location>
</feature>
<name>A0A4Q9KM23_PROTD</name>
<evidence type="ECO:0000313" key="21">
    <source>
        <dbReference type="Proteomes" id="UP000291933"/>
    </source>
</evidence>
<comment type="caution">
    <text evidence="20">The sequence shown here is derived from an EMBL/GenBank/DDBJ whole genome shotgun (WGS) entry which is preliminary data.</text>
</comment>
<evidence type="ECO:0000256" key="2">
    <source>
        <dbReference type="ARBA" id="ARBA00010527"/>
    </source>
</evidence>
<sequence>MGKGLDAMMQPIYWAISGIVVGFHWLYSHFLNPDSGLIWLLSIVSLTIVVRVAMIPLFVRQINSSRKMQLLQPKMKALQEKYGTDREKLGQEQMKMYKEEGVNPFASCLPLLLQMPIFIGLFNVLNAVSNNVPVGQFFVDNPNLVHSLRNSTLFGASLAGKFMPMDGGFGPNQVLAGLLIIGLVVTLFFTQLHMMRKNMPPEALTGPLAQQQKTMLYILPLSYLFFGISIPIGVMLYWFASNLWTLAQQYILIHNAPTPNTPAYIDWEERMRARGKDPEAILRKRLGMDRRPKATEAADPTKVARQGTTRSTSSPATDATTTTYRQPPTSGAAASDENGERRNIARQQPNKRPRAARKKS</sequence>
<evidence type="ECO:0000256" key="11">
    <source>
        <dbReference type="ARBA" id="ARBA00025034"/>
    </source>
</evidence>
<evidence type="ECO:0000256" key="15">
    <source>
        <dbReference type="ARBA" id="ARBA00033342"/>
    </source>
</evidence>
<feature type="region of interest" description="Disordered" evidence="17">
    <location>
        <begin position="276"/>
        <end position="360"/>
    </location>
</feature>
<evidence type="ECO:0000259" key="19">
    <source>
        <dbReference type="Pfam" id="PF02096"/>
    </source>
</evidence>
<comment type="function">
    <text evidence="11">Required for the insertion and/or proper folding and/or complex formation of integral membrane proteins into the membrane. Involved in integration of membrane proteins that insert both dependently and independently of the Sec translocase complex, as well as at least some lipoproteins. Aids folding of multispanning membrane proteins.</text>
</comment>
<evidence type="ECO:0000256" key="16">
    <source>
        <dbReference type="RuleBase" id="RU003945"/>
    </source>
</evidence>
<keyword evidence="7" id="KW-0653">Protein transport</keyword>
<feature type="compositionally biased region" description="Basic and acidic residues" evidence="17">
    <location>
        <begin position="276"/>
        <end position="296"/>
    </location>
</feature>
<dbReference type="Pfam" id="PF02096">
    <property type="entry name" value="60KD_IMP"/>
    <property type="match status" value="1"/>
</dbReference>
<dbReference type="AlphaFoldDB" id="A0A4Q9KM23"/>
<dbReference type="EMBL" id="SDMR01000004">
    <property type="protein sequence ID" value="TBT95548.1"/>
    <property type="molecule type" value="Genomic_DNA"/>
</dbReference>
<evidence type="ECO:0000256" key="18">
    <source>
        <dbReference type="SAM" id="Phobius"/>
    </source>
</evidence>
<dbReference type="NCBIfam" id="TIGR03592">
    <property type="entry name" value="yidC_oxa1_cterm"/>
    <property type="match status" value="1"/>
</dbReference>